<dbReference type="InterPro" id="IPR004435">
    <property type="entry name" value="MobB_dom"/>
</dbReference>
<feature type="region of interest" description="Disordered" evidence="1">
    <location>
        <begin position="173"/>
        <end position="193"/>
    </location>
</feature>
<name>A0ABT6AHI9_9BURK</name>
<evidence type="ECO:0000256" key="1">
    <source>
        <dbReference type="SAM" id="MobiDB-lite"/>
    </source>
</evidence>
<dbReference type="SUPFAM" id="SSF52540">
    <property type="entry name" value="P-loop containing nucleoside triphosphate hydrolases"/>
    <property type="match status" value="1"/>
</dbReference>
<feature type="domain" description="Molybdopterin-guanine dinucleotide biosynthesis protein B (MobB)" evidence="2">
    <location>
        <begin position="5"/>
        <end position="137"/>
    </location>
</feature>
<evidence type="ECO:0000313" key="4">
    <source>
        <dbReference type="Proteomes" id="UP001216674"/>
    </source>
</evidence>
<dbReference type="InterPro" id="IPR027417">
    <property type="entry name" value="P-loop_NTPase"/>
</dbReference>
<gene>
    <name evidence="3" type="primary">mobB</name>
    <name evidence="3" type="ORF">P3W85_03715</name>
</gene>
<dbReference type="NCBIfam" id="TIGR00176">
    <property type="entry name" value="mobB"/>
    <property type="match status" value="1"/>
</dbReference>
<keyword evidence="4" id="KW-1185">Reference proteome</keyword>
<dbReference type="InterPro" id="IPR052539">
    <property type="entry name" value="MGD_biosynthesis_adapter"/>
</dbReference>
<evidence type="ECO:0000313" key="3">
    <source>
        <dbReference type="EMBL" id="MDF3832064.1"/>
    </source>
</evidence>
<comment type="caution">
    <text evidence="3">The sequence shown here is derived from an EMBL/GenBank/DDBJ whole genome shotgun (WGS) entry which is preliminary data.</text>
</comment>
<protein>
    <submittedName>
        <fullName evidence="3">Molybdopterin-guanine dinucleotide biosynthesis protein B</fullName>
    </submittedName>
</protein>
<dbReference type="CDD" id="cd03116">
    <property type="entry name" value="MobB"/>
    <property type="match status" value="1"/>
</dbReference>
<evidence type="ECO:0000259" key="2">
    <source>
        <dbReference type="Pfam" id="PF03205"/>
    </source>
</evidence>
<dbReference type="Pfam" id="PF03205">
    <property type="entry name" value="MobB"/>
    <property type="match status" value="1"/>
</dbReference>
<dbReference type="Proteomes" id="UP001216674">
    <property type="component" value="Unassembled WGS sequence"/>
</dbReference>
<dbReference type="EMBL" id="JARJLM010000063">
    <property type="protein sequence ID" value="MDF3832064.1"/>
    <property type="molecule type" value="Genomic_DNA"/>
</dbReference>
<dbReference type="PANTHER" id="PTHR40072">
    <property type="entry name" value="MOLYBDOPTERIN-GUANINE DINUCLEOTIDE BIOSYNTHESIS ADAPTER PROTEIN-RELATED"/>
    <property type="match status" value="1"/>
</dbReference>
<organism evidence="3 4">
    <name type="scientific">Cupriavidus basilensis</name>
    <dbReference type="NCBI Taxonomy" id="68895"/>
    <lineage>
        <taxon>Bacteria</taxon>
        <taxon>Pseudomonadati</taxon>
        <taxon>Pseudomonadota</taxon>
        <taxon>Betaproteobacteria</taxon>
        <taxon>Burkholderiales</taxon>
        <taxon>Burkholderiaceae</taxon>
        <taxon>Cupriavidus</taxon>
    </lineage>
</organism>
<dbReference type="RefSeq" id="WP_276263775.1">
    <property type="nucleotide sequence ID" value="NZ_JARJLM010000063.1"/>
</dbReference>
<proteinExistence type="predicted"/>
<dbReference type="Gene3D" id="3.40.50.300">
    <property type="entry name" value="P-loop containing nucleotide triphosphate hydrolases"/>
    <property type="match status" value="1"/>
</dbReference>
<reference evidence="3 4" key="1">
    <citation type="submission" date="2023-03" db="EMBL/GenBank/DDBJ databases">
        <title>Draft assemblies of triclosan tolerant bacteria isolated from returned activated sludge.</title>
        <authorList>
            <person name="Van Hamelsveld S."/>
        </authorList>
    </citation>
    <scope>NUCLEOTIDE SEQUENCE [LARGE SCALE GENOMIC DNA]</scope>
    <source>
        <strain evidence="3 4">GW210010_S58</strain>
    </source>
</reference>
<sequence>MQPAILGIAGTSGSGKTTLITAMLAWFRQQGLTVNVIKHSHHSLELEPPGKDSARFRQAGAGEVLVASPFRFAILHELNGAPEPTLREQVARLAPADLTLVEGFRSEAIPRIEVFRPAHGRAPYYPRDPSIVAVASDVPLDIGMPCLPLDQAAQVARFILRLCKLDDAVSSRGERSVTSSAETTRCKPSAIAS</sequence>
<accession>A0ABT6AHI9</accession>
<dbReference type="PANTHER" id="PTHR40072:SF1">
    <property type="entry name" value="MOLYBDOPTERIN-GUANINE DINUCLEOTIDE BIOSYNTHESIS ADAPTER PROTEIN"/>
    <property type="match status" value="1"/>
</dbReference>